<dbReference type="GO" id="GO:0071555">
    <property type="term" value="P:cell wall organization"/>
    <property type="evidence" value="ECO:0007669"/>
    <property type="project" value="TreeGrafter"/>
</dbReference>
<accession>A0A517LNF9</accession>
<evidence type="ECO:0000256" key="3">
    <source>
        <dbReference type="ARBA" id="ARBA00008773"/>
    </source>
</evidence>
<evidence type="ECO:0000256" key="4">
    <source>
        <dbReference type="ARBA" id="ARBA00012780"/>
    </source>
</evidence>
<feature type="chain" id="PRO_5021825566" description="glucan endo-1,3-beta-D-glucosidase" evidence="6">
    <location>
        <begin position="18"/>
        <end position="327"/>
    </location>
</feature>
<dbReference type="PANTHER" id="PTHR16631">
    <property type="entry name" value="GLUCAN 1,3-BETA-GLUCOSIDASE"/>
    <property type="match status" value="1"/>
</dbReference>
<evidence type="ECO:0000256" key="6">
    <source>
        <dbReference type="SAM" id="SignalP"/>
    </source>
</evidence>
<dbReference type="GO" id="GO:0009277">
    <property type="term" value="C:fungal-type cell wall"/>
    <property type="evidence" value="ECO:0007669"/>
    <property type="project" value="TreeGrafter"/>
</dbReference>
<dbReference type="EMBL" id="CP042201">
    <property type="protein sequence ID" value="QDS77173.1"/>
    <property type="molecule type" value="Genomic_DNA"/>
</dbReference>
<comment type="subcellular location">
    <subcellularLocation>
        <location evidence="2">Cell envelope</location>
    </subcellularLocation>
</comment>
<dbReference type="Gene3D" id="3.20.20.80">
    <property type="entry name" value="Glycosidases"/>
    <property type="match status" value="1"/>
</dbReference>
<dbReference type="OrthoDB" id="77201at2759"/>
<evidence type="ECO:0000256" key="5">
    <source>
        <dbReference type="ARBA" id="ARBA00022801"/>
    </source>
</evidence>
<dbReference type="GO" id="GO:0042973">
    <property type="term" value="F:glucan endo-1,3-beta-D-glucosidase activity"/>
    <property type="evidence" value="ECO:0007669"/>
    <property type="project" value="UniProtKB-EC"/>
</dbReference>
<gene>
    <name evidence="7" type="ORF">FKW77_001872</name>
</gene>
<dbReference type="AlphaFoldDB" id="A0A517LNF9"/>
<comment type="catalytic activity">
    <reaction evidence="1">
        <text>Hydrolysis of (1-&gt;3)-beta-D-glucosidic linkages in (1-&gt;3)-beta-D-glucans.</text>
        <dbReference type="EC" id="3.2.1.39"/>
    </reaction>
</comment>
<evidence type="ECO:0000256" key="2">
    <source>
        <dbReference type="ARBA" id="ARBA00004196"/>
    </source>
</evidence>
<dbReference type="InterPro" id="IPR050732">
    <property type="entry name" value="Beta-glucan_modifiers"/>
</dbReference>
<comment type="similarity">
    <text evidence="3">Belongs to the glycosyl hydrolase 17 family.</text>
</comment>
<evidence type="ECO:0000313" key="8">
    <source>
        <dbReference type="Proteomes" id="UP000316270"/>
    </source>
</evidence>
<keyword evidence="6" id="KW-0732">Signal</keyword>
<sequence>MFSNLLALAAALPAASAFGVVKGFNYGSTDAAGAIKDQARFEQEFSTAQNLVGTSGFTSARLYTTIQGGTVNTPISAIPAAISTNTSLLLGIWASAGAAIVDNEIAALKAGISQYGTAFTDLIVAISVGSEDLYRNSGYPGASDPGPGTNPDVLVNYISQVKAAIAGTSAEGRLVGHVDTWTAFINGSNNALISAADFLGVDAYPYYETDNGNDISNAGNLFASAYSQVVAVAQGKPVWVTETGWPLSGPTQAQAVASTDNARAFWTSVGCGQLFDKTNVWWFQLDDYPTSPNPAFGVVGTAITTTPLFDLSCPSTTKRRRRFNRAA</sequence>
<dbReference type="GO" id="GO:0005576">
    <property type="term" value="C:extracellular region"/>
    <property type="evidence" value="ECO:0007669"/>
    <property type="project" value="TreeGrafter"/>
</dbReference>
<dbReference type="STRING" id="50376.A0A517LNF9"/>
<keyword evidence="5" id="KW-0378">Hydrolase</keyword>
<dbReference type="InterPro" id="IPR017853">
    <property type="entry name" value="GH"/>
</dbReference>
<dbReference type="GO" id="GO:0009986">
    <property type="term" value="C:cell surface"/>
    <property type="evidence" value="ECO:0007669"/>
    <property type="project" value="TreeGrafter"/>
</dbReference>
<dbReference type="PANTHER" id="PTHR16631:SF13">
    <property type="entry name" value="GLUCAN ENDO-1,3-BETA-GLUCOSIDASE EGLC-RELATED"/>
    <property type="match status" value="1"/>
</dbReference>
<organism evidence="7 8">
    <name type="scientific">Venturia effusa</name>
    <dbReference type="NCBI Taxonomy" id="50376"/>
    <lineage>
        <taxon>Eukaryota</taxon>
        <taxon>Fungi</taxon>
        <taxon>Dikarya</taxon>
        <taxon>Ascomycota</taxon>
        <taxon>Pezizomycotina</taxon>
        <taxon>Dothideomycetes</taxon>
        <taxon>Pleosporomycetidae</taxon>
        <taxon>Venturiales</taxon>
        <taxon>Venturiaceae</taxon>
        <taxon>Venturia</taxon>
    </lineage>
</organism>
<evidence type="ECO:0000256" key="1">
    <source>
        <dbReference type="ARBA" id="ARBA00000382"/>
    </source>
</evidence>
<proteinExistence type="inferred from homology"/>
<dbReference type="SUPFAM" id="SSF51445">
    <property type="entry name" value="(Trans)glycosidases"/>
    <property type="match status" value="1"/>
</dbReference>
<protein>
    <recommendedName>
        <fullName evidence="4">glucan endo-1,3-beta-D-glucosidase</fullName>
        <ecNumber evidence="4">3.2.1.39</ecNumber>
    </recommendedName>
</protein>
<feature type="signal peptide" evidence="6">
    <location>
        <begin position="1"/>
        <end position="17"/>
    </location>
</feature>
<name>A0A517LNF9_9PEZI</name>
<dbReference type="Proteomes" id="UP000316270">
    <property type="component" value="Chromosome 17"/>
</dbReference>
<dbReference type="EC" id="3.2.1.39" evidence="4"/>
<keyword evidence="8" id="KW-1185">Reference proteome</keyword>
<reference evidence="7 8" key="1">
    <citation type="submission" date="2019-07" db="EMBL/GenBank/DDBJ databases">
        <title>Finished genome of Venturia effusa.</title>
        <authorList>
            <person name="Young C.A."/>
            <person name="Cox M.P."/>
            <person name="Ganley A.R.D."/>
            <person name="David W.J."/>
        </authorList>
    </citation>
    <scope>NUCLEOTIDE SEQUENCE [LARGE SCALE GENOMIC DNA]</scope>
    <source>
        <strain evidence="8">albino</strain>
    </source>
</reference>
<evidence type="ECO:0000313" key="7">
    <source>
        <dbReference type="EMBL" id="QDS77173.1"/>
    </source>
</evidence>